<dbReference type="PROSITE" id="PS00012">
    <property type="entry name" value="PHOSPHOPANTETHEINE"/>
    <property type="match status" value="1"/>
</dbReference>
<dbReference type="GO" id="GO:0043041">
    <property type="term" value="P:amino acid activation for nonribosomal peptide biosynthetic process"/>
    <property type="evidence" value="ECO:0007669"/>
    <property type="project" value="TreeGrafter"/>
</dbReference>
<dbReference type="Pfam" id="PF00550">
    <property type="entry name" value="PP-binding"/>
    <property type="match status" value="1"/>
</dbReference>
<dbReference type="EMBL" id="FZPH01000007">
    <property type="protein sequence ID" value="SNT48600.1"/>
    <property type="molecule type" value="Genomic_DNA"/>
</dbReference>
<protein>
    <submittedName>
        <fullName evidence="4">Thioesterase domain-containing protein</fullName>
    </submittedName>
</protein>
<gene>
    <name evidence="4" type="ORF">SAMN05421812_107119</name>
</gene>
<accession>A0A239N1G1</accession>
<keyword evidence="1" id="KW-0596">Phosphopantetheine</keyword>
<name>A0A239N1G1_9ACTN</name>
<reference evidence="4 5" key="1">
    <citation type="submission" date="2017-06" db="EMBL/GenBank/DDBJ databases">
        <authorList>
            <person name="Kim H.J."/>
            <person name="Triplett B.A."/>
        </authorList>
    </citation>
    <scope>NUCLEOTIDE SEQUENCE [LARGE SCALE GENOMIC DNA]</scope>
    <source>
        <strain evidence="4 5">CGMCC 4.5593</strain>
    </source>
</reference>
<dbReference type="Gene3D" id="3.40.50.1820">
    <property type="entry name" value="alpha/beta hydrolase"/>
    <property type="match status" value="1"/>
</dbReference>
<dbReference type="InterPro" id="IPR029058">
    <property type="entry name" value="AB_hydrolase_fold"/>
</dbReference>
<dbReference type="SUPFAM" id="SSF47336">
    <property type="entry name" value="ACP-like"/>
    <property type="match status" value="1"/>
</dbReference>
<evidence type="ECO:0000313" key="5">
    <source>
        <dbReference type="Proteomes" id="UP000198362"/>
    </source>
</evidence>
<dbReference type="SUPFAM" id="SSF53474">
    <property type="entry name" value="alpha/beta-Hydrolases"/>
    <property type="match status" value="1"/>
</dbReference>
<dbReference type="InterPro" id="IPR006162">
    <property type="entry name" value="Ppantetheine_attach_site"/>
</dbReference>
<dbReference type="PANTHER" id="PTHR45527:SF1">
    <property type="entry name" value="FATTY ACID SYNTHASE"/>
    <property type="match status" value="1"/>
</dbReference>
<evidence type="ECO:0000259" key="3">
    <source>
        <dbReference type="PROSITE" id="PS50075"/>
    </source>
</evidence>
<organism evidence="4 5">
    <name type="scientific">Asanoa hainanensis</name>
    <dbReference type="NCBI Taxonomy" id="560556"/>
    <lineage>
        <taxon>Bacteria</taxon>
        <taxon>Bacillati</taxon>
        <taxon>Actinomycetota</taxon>
        <taxon>Actinomycetes</taxon>
        <taxon>Micromonosporales</taxon>
        <taxon>Micromonosporaceae</taxon>
        <taxon>Asanoa</taxon>
    </lineage>
</organism>
<proteinExistence type="predicted"/>
<dbReference type="GO" id="GO:0031177">
    <property type="term" value="F:phosphopantetheine binding"/>
    <property type="evidence" value="ECO:0007669"/>
    <property type="project" value="InterPro"/>
</dbReference>
<dbReference type="InterPro" id="IPR020806">
    <property type="entry name" value="PKS_PP-bd"/>
</dbReference>
<keyword evidence="5" id="KW-1185">Reference proteome</keyword>
<dbReference type="Gene3D" id="1.10.1200.10">
    <property type="entry name" value="ACP-like"/>
    <property type="match status" value="1"/>
</dbReference>
<dbReference type="SMART" id="SM00823">
    <property type="entry name" value="PKS_PP"/>
    <property type="match status" value="1"/>
</dbReference>
<evidence type="ECO:0000256" key="1">
    <source>
        <dbReference type="ARBA" id="ARBA00022450"/>
    </source>
</evidence>
<dbReference type="InterPro" id="IPR036736">
    <property type="entry name" value="ACP-like_sf"/>
</dbReference>
<dbReference type="PROSITE" id="PS50075">
    <property type="entry name" value="CARRIER"/>
    <property type="match status" value="1"/>
</dbReference>
<dbReference type="PANTHER" id="PTHR45527">
    <property type="entry name" value="NONRIBOSOMAL PEPTIDE SYNTHETASE"/>
    <property type="match status" value="1"/>
</dbReference>
<sequence>MFVLGEFPLTSSGKIDRRALPMPEAESPTEYLAPRNAREELIAEVWRRELRCGPVGVDQDFLALGGNSLAAMRIAVRLAKDHGLKVSVAHVLQFRTVAALAATLGSTDDAPPAATPEEDRTRAVRSNVMSTLASAADASLVWFRRSGESTPLFCVHPGGGSAHWYQHLTDQLPASVPVAGFQHPGLLDPVDAACGTEHLAARYVDELRATRPSGPYRLFGWCGGAPIAWEMAIRLRRLGADVTLVLLDPMLQVAGLTVDGGENLRVLTACDTAYRRLAVETSPDRVASLRAEIAELLPMIVAEPHHAHLDDPDLDEVWPVAVRSWRRQIEARIPYRYAAYDGAVHLVASDELVGGFHEALAGLTFDDYVQRWRHLTSAEVTVRRVSGGNLTAMLPPHVSELAGHLVDIFPDEP</sequence>
<feature type="domain" description="Carrier" evidence="3">
    <location>
        <begin position="33"/>
        <end position="108"/>
    </location>
</feature>
<dbReference type="GO" id="GO:0005737">
    <property type="term" value="C:cytoplasm"/>
    <property type="evidence" value="ECO:0007669"/>
    <property type="project" value="TreeGrafter"/>
</dbReference>
<keyword evidence="2" id="KW-0597">Phosphoprotein</keyword>
<dbReference type="GO" id="GO:0044550">
    <property type="term" value="P:secondary metabolite biosynthetic process"/>
    <property type="evidence" value="ECO:0007669"/>
    <property type="project" value="TreeGrafter"/>
</dbReference>
<evidence type="ECO:0000256" key="2">
    <source>
        <dbReference type="ARBA" id="ARBA00022553"/>
    </source>
</evidence>
<dbReference type="AlphaFoldDB" id="A0A239N1G1"/>
<evidence type="ECO:0000313" key="4">
    <source>
        <dbReference type="EMBL" id="SNT48600.1"/>
    </source>
</evidence>
<dbReference type="Pfam" id="PF00975">
    <property type="entry name" value="Thioesterase"/>
    <property type="match status" value="1"/>
</dbReference>
<dbReference type="Proteomes" id="UP000198362">
    <property type="component" value="Unassembled WGS sequence"/>
</dbReference>
<dbReference type="InterPro" id="IPR001031">
    <property type="entry name" value="Thioesterase"/>
</dbReference>
<dbReference type="InterPro" id="IPR009081">
    <property type="entry name" value="PP-bd_ACP"/>
</dbReference>